<proteinExistence type="predicted"/>
<keyword evidence="1" id="KW-0472">Membrane</keyword>
<reference evidence="2" key="3">
    <citation type="submission" date="2020-06" db="EMBL/GenBank/DDBJ databases">
        <title>Helianthus annuus Genome sequencing and assembly Release 2.</title>
        <authorList>
            <person name="Gouzy J."/>
            <person name="Langlade N."/>
            <person name="Munos S."/>
        </authorList>
    </citation>
    <scope>NUCLEOTIDE SEQUENCE</scope>
    <source>
        <tissue evidence="2">Leaves</tissue>
    </source>
</reference>
<dbReference type="AlphaFoldDB" id="A0A251TC91"/>
<dbReference type="InParanoid" id="A0A251TC91"/>
<reference evidence="3" key="2">
    <citation type="submission" date="2017-02" db="EMBL/GenBank/DDBJ databases">
        <title>Sunflower complete genome.</title>
        <authorList>
            <person name="Langlade N."/>
            <person name="Munos S."/>
        </authorList>
    </citation>
    <scope>NUCLEOTIDE SEQUENCE [LARGE SCALE GENOMIC DNA]</scope>
    <source>
        <tissue evidence="3">Leaves</tissue>
    </source>
</reference>
<organism evidence="3 4">
    <name type="scientific">Helianthus annuus</name>
    <name type="common">Common sunflower</name>
    <dbReference type="NCBI Taxonomy" id="4232"/>
    <lineage>
        <taxon>Eukaryota</taxon>
        <taxon>Viridiplantae</taxon>
        <taxon>Streptophyta</taxon>
        <taxon>Embryophyta</taxon>
        <taxon>Tracheophyta</taxon>
        <taxon>Spermatophyta</taxon>
        <taxon>Magnoliopsida</taxon>
        <taxon>eudicotyledons</taxon>
        <taxon>Gunneridae</taxon>
        <taxon>Pentapetalae</taxon>
        <taxon>asterids</taxon>
        <taxon>campanulids</taxon>
        <taxon>Asterales</taxon>
        <taxon>Asteraceae</taxon>
        <taxon>Asteroideae</taxon>
        <taxon>Heliantheae alliance</taxon>
        <taxon>Heliantheae</taxon>
        <taxon>Helianthus</taxon>
    </lineage>
</organism>
<keyword evidence="1" id="KW-1133">Transmembrane helix</keyword>
<gene>
    <name evidence="3" type="ORF">HannXRQ_Chr11g0341001</name>
    <name evidence="2" type="ORF">HanXRQr2_Chr12g0534581</name>
</gene>
<evidence type="ECO:0000256" key="1">
    <source>
        <dbReference type="SAM" id="Phobius"/>
    </source>
</evidence>
<evidence type="ECO:0000313" key="4">
    <source>
        <dbReference type="Proteomes" id="UP000215914"/>
    </source>
</evidence>
<name>A0A251TC91_HELAN</name>
<feature type="transmembrane region" description="Helical" evidence="1">
    <location>
        <begin position="14"/>
        <end position="38"/>
    </location>
</feature>
<dbReference type="EMBL" id="CM007900">
    <property type="protein sequence ID" value="OTG08369.1"/>
    <property type="molecule type" value="Genomic_DNA"/>
</dbReference>
<sequence>MTSSPNDSNLTTTLIPFFIVFSTLQLQLHVIFTTQFFYPQHVCSLRSRVLPRRRICDDAVVVGMMRWRTVVVWWLRG</sequence>
<keyword evidence="4" id="KW-1185">Reference proteome</keyword>
<accession>A0A251TC91</accession>
<keyword evidence="1" id="KW-0812">Transmembrane</keyword>
<dbReference type="Gramene" id="mRNA:HanXRQr2_Chr12g0534581">
    <property type="protein sequence ID" value="mRNA:HanXRQr2_Chr12g0534581"/>
    <property type="gene ID" value="HanXRQr2_Chr12g0534581"/>
</dbReference>
<evidence type="ECO:0000313" key="2">
    <source>
        <dbReference type="EMBL" id="KAF5777350.1"/>
    </source>
</evidence>
<reference evidence="2 4" key="1">
    <citation type="journal article" date="2017" name="Nature">
        <title>The sunflower genome provides insights into oil metabolism, flowering and Asterid evolution.</title>
        <authorList>
            <person name="Badouin H."/>
            <person name="Gouzy J."/>
            <person name="Grassa C.J."/>
            <person name="Murat F."/>
            <person name="Staton S.E."/>
            <person name="Cottret L."/>
            <person name="Lelandais-Briere C."/>
            <person name="Owens G.L."/>
            <person name="Carrere S."/>
            <person name="Mayjonade B."/>
            <person name="Legrand L."/>
            <person name="Gill N."/>
            <person name="Kane N.C."/>
            <person name="Bowers J.E."/>
            <person name="Hubner S."/>
            <person name="Bellec A."/>
            <person name="Berard A."/>
            <person name="Berges H."/>
            <person name="Blanchet N."/>
            <person name="Boniface M.C."/>
            <person name="Brunel D."/>
            <person name="Catrice O."/>
            <person name="Chaidir N."/>
            <person name="Claudel C."/>
            <person name="Donnadieu C."/>
            <person name="Faraut T."/>
            <person name="Fievet G."/>
            <person name="Helmstetter N."/>
            <person name="King M."/>
            <person name="Knapp S.J."/>
            <person name="Lai Z."/>
            <person name="Le Paslier M.C."/>
            <person name="Lippi Y."/>
            <person name="Lorenzon L."/>
            <person name="Mandel J.R."/>
            <person name="Marage G."/>
            <person name="Marchand G."/>
            <person name="Marquand E."/>
            <person name="Bret-Mestries E."/>
            <person name="Morien E."/>
            <person name="Nambeesan S."/>
            <person name="Nguyen T."/>
            <person name="Pegot-Espagnet P."/>
            <person name="Pouilly N."/>
            <person name="Raftis F."/>
            <person name="Sallet E."/>
            <person name="Schiex T."/>
            <person name="Thomas J."/>
            <person name="Vandecasteele C."/>
            <person name="Vares D."/>
            <person name="Vear F."/>
            <person name="Vautrin S."/>
            <person name="Crespi M."/>
            <person name="Mangin B."/>
            <person name="Burke J.M."/>
            <person name="Salse J."/>
            <person name="Munos S."/>
            <person name="Vincourt P."/>
            <person name="Rieseberg L.H."/>
            <person name="Langlade N.B."/>
        </authorList>
    </citation>
    <scope>NUCLEOTIDE SEQUENCE [LARGE SCALE GENOMIC DNA]</scope>
    <source>
        <strain evidence="4">cv. SF193</strain>
        <tissue evidence="2">Leaves</tissue>
    </source>
</reference>
<dbReference type="EMBL" id="MNCJ02000327">
    <property type="protein sequence ID" value="KAF5777350.1"/>
    <property type="molecule type" value="Genomic_DNA"/>
</dbReference>
<protein>
    <submittedName>
        <fullName evidence="3">Uncharacterized protein</fullName>
    </submittedName>
</protein>
<evidence type="ECO:0000313" key="3">
    <source>
        <dbReference type="EMBL" id="OTG08369.1"/>
    </source>
</evidence>
<dbReference type="Proteomes" id="UP000215914">
    <property type="component" value="Chromosome 11"/>
</dbReference>